<feature type="region of interest" description="Disordered" evidence="9">
    <location>
        <begin position="224"/>
        <end position="248"/>
    </location>
</feature>
<feature type="domain" description="Ig-like" evidence="12">
    <location>
        <begin position="2216"/>
        <end position="2306"/>
    </location>
</feature>
<dbReference type="SMART" id="SM00233">
    <property type="entry name" value="PH"/>
    <property type="match status" value="1"/>
</dbReference>
<dbReference type="PROSITE" id="PS50853">
    <property type="entry name" value="FN3"/>
    <property type="match status" value="2"/>
</dbReference>
<dbReference type="SUPFAM" id="SSF48726">
    <property type="entry name" value="Immunoglobulin"/>
    <property type="match status" value="5"/>
</dbReference>
<sequence length="2918" mass="324757">MTTRVPVSVGTPCFEAVGRRAHQCVSRDKVVHNKSEKSKSDQRAPRPACYRSRVTATWPQTYVDDDTLVTLAAGEVVEVLDSRQRSGVWLVRRRNQKDQVCFVPSAYLRAVREEEEGESTERTARARDVKPSRPLSVRLTGEWVDTSEDEDRVRLRENFPLYVVAADYTSPPSTPSDPMEERRLTEGQLVEVMDMERCDRWLVQTRPTKTCPARQVWVPPAYLEAKTSPPHWPGDRRGSHDDDDDEQKAALSAEYAVTELLESEREYVRDLQQLLDSYYKKLGRRTTPAVLRDKRDLIFSNLSDILDFHREVFVNVLQASATTPATVGDCFLIKEKKFSMYVAYWTDHVTSAAYLDDEEAQEFLKEYSRSIGESELTFSRLLRAPLDRLVTYQGLLRDILRYTVRAGEDGTSLVRAITMLADIQRQVQHRQLLRNIQGLCEDVTSLGQLIRHDDVIVWDGEVSGGRGKDRHLFLFRDKLLVTKTKRTESQQDPAVYLVKDVVQLQKVKVKEQVREDERRLELWGAGATGAKLTVQTRHGASRQAWCRDLRELLKALGVEDTDVMPEKTTPDDPEETPASPPPKKKVATPEDVAAPHVALTDSDTDRTMTDADYASLSSYDSDVSGVLTAAEVDDLTPRPVFKIRPQRTVCQEGSTVRLECVVAGSPKPSVTWLKNGGALSPSDNIRVLNEGDSSALVIGLVTRRQAGQYTALAANTSGSAFATAELIVLEELSSEKDSANDTSSCDTLKVEVDGDTNQRTLEQEGTGHLVTAAETNDELTAAPPVECQQRDSPQHPSTGREQAETSVELHTTTEGPPDIQVSTSVEVESHTEGSKDIQVSTSLGEESHTTREGSKDIQVSTSVEVESHTDGPKDIQVSTSLEEESPRTTEGAEDIKVSTSVEVESRTTTEGTKDIQVSTSVEVEAHRTTHQTRDLALSASVDIESQRTTEERSFLEVLAAAEVESRRIVEEARHLEVSASVDLDSETSTADIGCKQSLTETSPRQVATADVQQQGTAETDLETTGVTEVEPLVALQSLETVEETRNLEVSTSVDVSSQRTADETRAFEVSTSVESPRTVEDTGNLKLSTSVDVESQVTARQTRDLQVSTSVDINTDDTRHLEVSTPADVQSQRSVVRRRELEVSTSIDVESHDTFEETRHLEVSASVESQRTVEDTGNLKLSTSVDVESQKPVDETRELEVSTFVDVESQTTIRQTRDFEVSTSVDVESQRPVDKKRELEVSASVDVESPRPVEEVQNLEVSTSVESPRPVEETSDHQDSSPVQEESRRTIEEKLDLEITTTVEVESSQRETETSHDLDLSTFAEVESHETTDRKVNLQATSFLDQESKRSTEDTRDRETSAFVQTESQIPAGETGGLEVSSFIEVEAQETTQTKVGLEVTASVDTDSQTFVTETNTLDLTASVDVKTQTTLDKTRDFQVSTSVGVESPRPVDKTRDLEVSTCVEVESGKFGEEKRDLEVSTSVDVQSQRSAEEKRDLEVSTSVDIKSQRPVEEVQTLEVSASVDVEPQRPVDDTRELEVSTFVNVESQTTRKQTRDLEVSTSVDVESQRPVDKTREFEVFTSVDVESQRPVDKTRDLELSTSVDVESQRPVDKTRDLEVSTSVEVESQRFSEKKRELEVSTSVDAQSQRPVDKRRDLEVSTSVGEESQAPVDETRDLEVSTSAGVESQRPVDKRRELEVSTSVEVESQRFSEKKRELEVSTSVDVESPRPVEEVRNLEVSTSVESQRPVDKTRDLEVSTSVDVESQRPVDKTRDLEVSTSVDVESQRPVDKTKDLEVSISADVESSTHVEEKQEIEVSTSVDIKSQRPVEEKQNLEVSTSVDVESQRLVDTTRDLEVSISADVESSTQVEEKQELEVSTSVDVGSQQPVDKTRDLEISTSVDIKSQRPVEEVQNLEVSASVDVEPQRPVNETRELEVSTSVNVESQRTIKETRNLDVSTSVDVEPQRPVEETRELEGPSSIYSKLPESRKKGGAEASSAVDLELQRTAKATGDLEVAAAVELNLQGKVTETRELGVSASSDTKSQRTKEDSQSLEVLDRVVSTSLTDSEVPVPHTDRKVPLRYSDREVPVRPTDTEVPLSSSDREVPVRPPRFTAEMNDIVVELGQVARFDCRVAAYPDPEITWLKDGNKVIPTDRYVLQNFHDDIFSLLIKDAIVEDSGCYACLAKNEYGEAKTEAILNVLSLQGDLEEGDMAPSFLTKFGNVECIEGVPVEFTCQISGRPPPTVTWLINGREVTPSLELLTRQKDNTIMLAFRSVQVEHSGDIVCKLKNHLGEATCRAKLRVAEDLSKKGECPLFVERPSDVEVTEGGEARFDCVITGTPIPEVLWYFNGRELFDSRRRAIVKRGDKYSLILREVIADNAGVYTCKAVNAAGDASCAVELSVKEIPKELPTREGQEPSYTYPPTFTRRLVDQRVLPGRTARFECLMLGIPLPDVEWQKGGRPLTPSDKYKMGRAGSTAILEISNVQPSDAGDYTCILRSDAGKASSRAGLQVQEEPKARYASPAPKFETRVAESRTPSKGREFSPLITRPTRELTPEEKVPSLPFDKPSLLEAREDSVRLSWLPARTSDLPDNARRVTYTVEAASCLATDGRAWRPIWRARRTLPVTFDLTRNISSGCTPKISTDPATPRFRRHFRQGKSQQRGGSCLRKKQQSFLSLTLSVVSSHSCLTPVCGVATLSVPCRFPAAKPYVMDIGAETVRIGWQPAEVEGRSRDVSYRVEAQKLPSEEWIPLASRVRDTSLYLSDLEPDRDYNIRVRAQGPYGVSQPTPPVWLPRATDVNVSHPVFAGVPVSRPQITEMEAGAVRLQWQRVDVPTFSHEQEPLLYMIEMQEPPAAHWREIANRIPETYYVIHDLVPATDYRFRVRAETRDGARSEPSPATSIHRTLGELTMDGRS</sequence>
<feature type="domain" description="Ig-like" evidence="12">
    <location>
        <begin position="2112"/>
        <end position="2201"/>
    </location>
</feature>
<evidence type="ECO:0000313" key="14">
    <source>
        <dbReference type="EMBL" id="PVD37431.1"/>
    </source>
</evidence>
<feature type="compositionally biased region" description="Basic and acidic residues" evidence="9">
    <location>
        <begin position="1567"/>
        <end position="1579"/>
    </location>
</feature>
<feature type="domain" description="Fibronectin type-III" evidence="13">
    <location>
        <begin position="2813"/>
        <end position="2911"/>
    </location>
</feature>
<feature type="compositionally biased region" description="Basic and acidic residues" evidence="9">
    <location>
        <begin position="1727"/>
        <end position="1737"/>
    </location>
</feature>
<dbReference type="GO" id="GO:0005737">
    <property type="term" value="C:cytoplasm"/>
    <property type="evidence" value="ECO:0007669"/>
    <property type="project" value="UniProtKB-SubCell"/>
</dbReference>
<dbReference type="Gene3D" id="2.60.40.10">
    <property type="entry name" value="Immunoglobulins"/>
    <property type="match status" value="7"/>
</dbReference>
<dbReference type="Pfam" id="PF22697">
    <property type="entry name" value="SOS1_NGEF_PH"/>
    <property type="match status" value="1"/>
</dbReference>
<feature type="compositionally biased region" description="Basic and acidic residues" evidence="9">
    <location>
        <begin position="1707"/>
        <end position="1719"/>
    </location>
</feature>
<dbReference type="InterPro" id="IPR003961">
    <property type="entry name" value="FN3_dom"/>
</dbReference>
<dbReference type="CDD" id="cd00160">
    <property type="entry name" value="RhoGEF"/>
    <property type="match status" value="1"/>
</dbReference>
<dbReference type="SMART" id="SM00409">
    <property type="entry name" value="IG"/>
    <property type="match status" value="5"/>
</dbReference>
<feature type="compositionally biased region" description="Basic and acidic residues" evidence="9">
    <location>
        <begin position="1527"/>
        <end position="1539"/>
    </location>
</feature>
<dbReference type="FunFam" id="2.60.40.10:FF:000107">
    <property type="entry name" value="Myosin, light chain kinase a"/>
    <property type="match status" value="1"/>
</dbReference>
<feature type="compositionally biased region" description="Basic and acidic residues" evidence="9">
    <location>
        <begin position="845"/>
        <end position="855"/>
    </location>
</feature>
<feature type="compositionally biased region" description="Polar residues" evidence="9">
    <location>
        <begin position="1480"/>
        <end position="1490"/>
    </location>
</feature>
<feature type="compositionally biased region" description="Basic and acidic residues" evidence="9">
    <location>
        <begin position="1806"/>
        <end position="1816"/>
    </location>
</feature>
<feature type="region of interest" description="Disordered" evidence="9">
    <location>
        <begin position="999"/>
        <end position="1019"/>
    </location>
</feature>
<dbReference type="InterPro" id="IPR055251">
    <property type="entry name" value="SOS1_NGEF_PH"/>
</dbReference>
<feature type="region of interest" description="Disordered" evidence="9">
    <location>
        <begin position="2510"/>
        <end position="2547"/>
    </location>
</feature>
<feature type="compositionally biased region" description="Basic and acidic residues" evidence="9">
    <location>
        <begin position="1765"/>
        <end position="1777"/>
    </location>
</feature>
<dbReference type="GO" id="GO:0016020">
    <property type="term" value="C:membrane"/>
    <property type="evidence" value="ECO:0007669"/>
    <property type="project" value="UniProtKB-SubCell"/>
</dbReference>
<evidence type="ECO:0000256" key="5">
    <source>
        <dbReference type="ARBA" id="ARBA00022741"/>
    </source>
</evidence>
<dbReference type="InterPro" id="IPR013098">
    <property type="entry name" value="Ig_I-set"/>
</dbReference>
<feature type="region of interest" description="Disordered" evidence="9">
    <location>
        <begin position="787"/>
        <end position="914"/>
    </location>
</feature>
<keyword evidence="5" id="KW-0547">Nucleotide-binding</keyword>
<feature type="compositionally biased region" description="Basic and acidic residues" evidence="9">
    <location>
        <begin position="1346"/>
        <end position="1360"/>
    </location>
</feature>
<feature type="region of interest" description="Disordered" evidence="9">
    <location>
        <begin position="1162"/>
        <end position="1197"/>
    </location>
</feature>
<feature type="compositionally biased region" description="Polar residues" evidence="9">
    <location>
        <begin position="1640"/>
        <end position="1650"/>
    </location>
</feature>
<keyword evidence="6" id="KW-0067">ATP-binding</keyword>
<feature type="compositionally biased region" description="Polar residues" evidence="9">
    <location>
        <begin position="1877"/>
        <end position="1890"/>
    </location>
</feature>
<feature type="region of interest" description="Disordered" evidence="9">
    <location>
        <begin position="1471"/>
        <end position="1821"/>
    </location>
</feature>
<feature type="region of interest" description="Disordered" evidence="9">
    <location>
        <begin position="734"/>
        <end position="766"/>
    </location>
</feature>
<comment type="subcellular location">
    <subcellularLocation>
        <location evidence="1">Cytoplasm</location>
    </subcellularLocation>
</comment>
<dbReference type="OrthoDB" id="2570713at2759"/>
<evidence type="ECO:0000256" key="8">
    <source>
        <dbReference type="ARBA" id="ARBA00023319"/>
    </source>
</evidence>
<evidence type="ECO:0000256" key="4">
    <source>
        <dbReference type="ARBA" id="ARBA00022737"/>
    </source>
</evidence>
<accession>A0A2T7PVI5</accession>
<feature type="region of interest" description="Disordered" evidence="9">
    <location>
        <begin position="1219"/>
        <end position="1379"/>
    </location>
</feature>
<feature type="region of interest" description="Disordered" evidence="9">
    <location>
        <begin position="1863"/>
        <end position="1893"/>
    </location>
</feature>
<feature type="compositionally biased region" description="Basic and acidic residues" evidence="9">
    <location>
        <begin position="1607"/>
        <end position="1619"/>
    </location>
</feature>
<dbReference type="GO" id="GO:0060298">
    <property type="term" value="P:positive regulation of sarcomere organization"/>
    <property type="evidence" value="ECO:0007669"/>
    <property type="project" value="UniProtKB-ARBA"/>
</dbReference>
<dbReference type="InterPro" id="IPR007110">
    <property type="entry name" value="Ig-like_dom"/>
</dbReference>
<feature type="compositionally biased region" description="Basic and acidic residues" evidence="9">
    <location>
        <begin position="1587"/>
        <end position="1599"/>
    </location>
</feature>
<feature type="region of interest" description="Disordered" evidence="9">
    <location>
        <begin position="2035"/>
        <end position="2055"/>
    </location>
</feature>
<dbReference type="PANTHER" id="PTHR44170:SF56">
    <property type="entry name" value="FIBRONECTIN TYPE-III DOMAIN-CONTAINING PROTEIN"/>
    <property type="match status" value="1"/>
</dbReference>
<dbReference type="InterPro" id="IPR003599">
    <property type="entry name" value="Ig_sub"/>
</dbReference>
<evidence type="ECO:0000259" key="12">
    <source>
        <dbReference type="PROSITE" id="PS50835"/>
    </source>
</evidence>
<feature type="region of interest" description="Disordered" evidence="9">
    <location>
        <begin position="27"/>
        <end position="48"/>
    </location>
</feature>
<feature type="domain" description="Ig-like" evidence="12">
    <location>
        <begin position="639"/>
        <end position="727"/>
    </location>
</feature>
<dbReference type="Gene3D" id="2.30.30.40">
    <property type="entry name" value="SH3 Domains"/>
    <property type="match status" value="2"/>
</dbReference>
<feature type="compositionally biased region" description="Basic and acidic residues" evidence="9">
    <location>
        <begin position="1326"/>
        <end position="1336"/>
    </location>
</feature>
<dbReference type="FunFam" id="2.60.40.10:FF:000425">
    <property type="entry name" value="Myosin light chain kinase"/>
    <property type="match status" value="3"/>
</dbReference>
<dbReference type="Proteomes" id="UP000245119">
    <property type="component" value="Linkage Group LG1"/>
</dbReference>
<keyword evidence="15" id="KW-1185">Reference proteome</keyword>
<dbReference type="GO" id="GO:0045989">
    <property type="term" value="P:positive regulation of striated muscle contraction"/>
    <property type="evidence" value="ECO:0007669"/>
    <property type="project" value="UniProtKB-ARBA"/>
</dbReference>
<dbReference type="InterPro" id="IPR000219">
    <property type="entry name" value="DH_dom"/>
</dbReference>
<evidence type="ECO:0000256" key="6">
    <source>
        <dbReference type="ARBA" id="ARBA00022840"/>
    </source>
</evidence>
<dbReference type="InterPro" id="IPR011993">
    <property type="entry name" value="PH-like_dom_sf"/>
</dbReference>
<dbReference type="SUPFAM" id="SSF49265">
    <property type="entry name" value="Fibronectin type III"/>
    <property type="match status" value="1"/>
</dbReference>
<feature type="region of interest" description="Disordered" evidence="9">
    <location>
        <begin position="560"/>
        <end position="606"/>
    </location>
</feature>
<feature type="compositionally biased region" description="Basic and acidic residues" evidence="9">
    <location>
        <begin position="1690"/>
        <end position="1699"/>
    </location>
</feature>
<dbReference type="GO" id="GO:0005085">
    <property type="term" value="F:guanyl-nucleotide exchange factor activity"/>
    <property type="evidence" value="ECO:0007669"/>
    <property type="project" value="InterPro"/>
</dbReference>
<dbReference type="PANTHER" id="PTHR44170">
    <property type="entry name" value="PROTEIN SIDEKICK"/>
    <property type="match status" value="1"/>
</dbReference>
<evidence type="ECO:0000259" key="11">
    <source>
        <dbReference type="PROSITE" id="PS50010"/>
    </source>
</evidence>
<gene>
    <name evidence="14" type="ORF">C0Q70_00021</name>
</gene>
<evidence type="ECO:0000259" key="13">
    <source>
        <dbReference type="PROSITE" id="PS50853"/>
    </source>
</evidence>
<keyword evidence="8" id="KW-0393">Immunoglobulin domain</keyword>
<dbReference type="Pfam" id="PF00041">
    <property type="entry name" value="fn3"/>
    <property type="match status" value="2"/>
</dbReference>
<evidence type="ECO:0000256" key="1">
    <source>
        <dbReference type="ARBA" id="ARBA00004496"/>
    </source>
</evidence>
<evidence type="ECO:0000256" key="9">
    <source>
        <dbReference type="SAM" id="MobiDB-lite"/>
    </source>
</evidence>
<proteinExistence type="inferred from homology"/>
<feature type="compositionally biased region" description="Basic and acidic residues" evidence="9">
    <location>
        <begin position="903"/>
        <end position="913"/>
    </location>
</feature>
<feature type="compositionally biased region" description="Basic and acidic residues" evidence="9">
    <location>
        <begin position="1188"/>
        <end position="1197"/>
    </location>
</feature>
<evidence type="ECO:0000259" key="10">
    <source>
        <dbReference type="PROSITE" id="PS50003"/>
    </source>
</evidence>
<dbReference type="Gene3D" id="1.20.900.10">
    <property type="entry name" value="Dbl homology (DH) domain"/>
    <property type="match status" value="1"/>
</dbReference>
<feature type="compositionally biased region" description="Polar residues" evidence="9">
    <location>
        <begin position="794"/>
        <end position="826"/>
    </location>
</feature>
<comment type="caution">
    <text evidence="14">The sequence shown here is derived from an EMBL/GenBank/DDBJ whole genome shotgun (WGS) entry which is preliminary data.</text>
</comment>
<name>A0A2T7PVI5_POMCA</name>
<feature type="compositionally biased region" description="Basic and acidic residues" evidence="9">
    <location>
        <begin position="1965"/>
        <end position="1977"/>
    </location>
</feature>
<dbReference type="Pfam" id="PF00621">
    <property type="entry name" value="RhoGEF"/>
    <property type="match status" value="1"/>
</dbReference>
<keyword evidence="4" id="KW-0677">Repeat</keyword>
<keyword evidence="7" id="KW-1015">Disulfide bond</keyword>
<evidence type="ECO:0000256" key="3">
    <source>
        <dbReference type="ARBA" id="ARBA00022490"/>
    </source>
</evidence>
<dbReference type="FunFam" id="2.60.40.10:FF:000147">
    <property type="entry name" value="Myosin light chain kinase"/>
    <property type="match status" value="1"/>
</dbReference>
<dbReference type="Pfam" id="PF07679">
    <property type="entry name" value="I-set"/>
    <property type="match status" value="5"/>
</dbReference>
<dbReference type="InterPro" id="IPR013783">
    <property type="entry name" value="Ig-like_fold"/>
</dbReference>
<dbReference type="InterPro" id="IPR003598">
    <property type="entry name" value="Ig_sub2"/>
</dbReference>
<feature type="compositionally biased region" description="Basic and acidic residues" evidence="9">
    <location>
        <begin position="1269"/>
        <end position="1297"/>
    </location>
</feature>
<feature type="domain" description="Ig-like" evidence="12">
    <location>
        <begin position="2426"/>
        <end position="2514"/>
    </location>
</feature>
<feature type="domain" description="Fibronectin type-III" evidence="13">
    <location>
        <begin position="2708"/>
        <end position="2803"/>
    </location>
</feature>
<feature type="compositionally biased region" description="Basic and acidic residues" evidence="9">
    <location>
        <begin position="27"/>
        <end position="44"/>
    </location>
</feature>
<dbReference type="GO" id="GO:0005524">
    <property type="term" value="F:ATP binding"/>
    <property type="evidence" value="ECO:0007669"/>
    <property type="project" value="UniProtKB-KW"/>
</dbReference>
<dbReference type="InterPro" id="IPR036179">
    <property type="entry name" value="Ig-like_dom_sf"/>
</dbReference>
<dbReference type="EMBL" id="PZQS01000001">
    <property type="protein sequence ID" value="PVD37431.1"/>
    <property type="molecule type" value="Genomic_DNA"/>
</dbReference>
<feature type="compositionally biased region" description="Basic and acidic residues" evidence="9">
    <location>
        <begin position="1748"/>
        <end position="1757"/>
    </location>
</feature>
<feature type="compositionally biased region" description="Basic and acidic residues" evidence="9">
    <location>
        <begin position="1785"/>
        <end position="1797"/>
    </location>
</feature>
<reference evidence="14 15" key="1">
    <citation type="submission" date="2018-04" db="EMBL/GenBank/DDBJ databases">
        <title>The genome of golden apple snail Pomacea canaliculata provides insight into stress tolerance and invasive adaptation.</title>
        <authorList>
            <person name="Liu C."/>
            <person name="Liu B."/>
            <person name="Ren Y."/>
            <person name="Zhang Y."/>
            <person name="Wang H."/>
            <person name="Li S."/>
            <person name="Jiang F."/>
            <person name="Yin L."/>
            <person name="Zhang G."/>
            <person name="Qian W."/>
            <person name="Fan W."/>
        </authorList>
    </citation>
    <scope>NUCLEOTIDE SEQUENCE [LARGE SCALE GENOMIC DNA]</scope>
    <source>
        <strain evidence="14">SZHN2017</strain>
        <tissue evidence="14">Muscle</tissue>
    </source>
</reference>
<dbReference type="InterPro" id="IPR001849">
    <property type="entry name" value="PH_domain"/>
</dbReference>
<dbReference type="InterPro" id="IPR036116">
    <property type="entry name" value="FN3_sf"/>
</dbReference>
<protein>
    <submittedName>
        <fullName evidence="14">Uncharacterized protein</fullName>
    </submittedName>
</protein>
<dbReference type="InterPro" id="IPR035899">
    <property type="entry name" value="DBL_dom_sf"/>
</dbReference>
<feature type="compositionally biased region" description="Basic and acidic residues" evidence="9">
    <location>
        <begin position="1627"/>
        <end position="1639"/>
    </location>
</feature>
<evidence type="ECO:0000256" key="2">
    <source>
        <dbReference type="ARBA" id="ARBA00006692"/>
    </source>
</evidence>
<feature type="compositionally biased region" description="Basic and acidic residues" evidence="9">
    <location>
        <begin position="1307"/>
        <end position="1319"/>
    </location>
</feature>
<feature type="domain" description="Ig-like" evidence="12">
    <location>
        <begin position="2316"/>
        <end position="2404"/>
    </location>
</feature>
<dbReference type="STRING" id="400727.A0A2T7PVI5"/>
<feature type="region of interest" description="Disordered" evidence="9">
    <location>
        <begin position="2091"/>
        <end position="2110"/>
    </location>
</feature>
<dbReference type="SMART" id="SM00325">
    <property type="entry name" value="RhoGEF"/>
    <property type="match status" value="1"/>
</dbReference>
<dbReference type="PROSITE" id="PS50003">
    <property type="entry name" value="PH_DOMAIN"/>
    <property type="match status" value="1"/>
</dbReference>
<keyword evidence="3" id="KW-0963">Cytoplasm</keyword>
<dbReference type="Gene3D" id="2.30.29.30">
    <property type="entry name" value="Pleckstrin-homology domain (PH domain)/Phosphotyrosine-binding domain (PTB)"/>
    <property type="match status" value="1"/>
</dbReference>
<dbReference type="PROSITE" id="PS50835">
    <property type="entry name" value="IG_LIKE"/>
    <property type="match status" value="5"/>
</dbReference>
<feature type="domain" description="PH" evidence="10">
    <location>
        <begin position="442"/>
        <end position="554"/>
    </location>
</feature>
<evidence type="ECO:0000313" key="15">
    <source>
        <dbReference type="Proteomes" id="UP000245119"/>
    </source>
</evidence>
<dbReference type="SUPFAM" id="SSF48065">
    <property type="entry name" value="DBL homology domain (DH-domain)"/>
    <property type="match status" value="1"/>
</dbReference>
<organism evidence="14 15">
    <name type="scientific">Pomacea canaliculata</name>
    <name type="common">Golden apple snail</name>
    <dbReference type="NCBI Taxonomy" id="400727"/>
    <lineage>
        <taxon>Eukaryota</taxon>
        <taxon>Metazoa</taxon>
        <taxon>Spiralia</taxon>
        <taxon>Lophotrochozoa</taxon>
        <taxon>Mollusca</taxon>
        <taxon>Gastropoda</taxon>
        <taxon>Caenogastropoda</taxon>
        <taxon>Architaenioglossa</taxon>
        <taxon>Ampullarioidea</taxon>
        <taxon>Ampullariidae</taxon>
        <taxon>Pomacea</taxon>
    </lineage>
</organism>
<feature type="compositionally biased region" description="Basic and acidic residues" evidence="9">
    <location>
        <begin position="1228"/>
        <end position="1240"/>
    </location>
</feature>
<feature type="compositionally biased region" description="Polar residues" evidence="9">
    <location>
        <begin position="1542"/>
        <end position="1552"/>
    </location>
</feature>
<evidence type="ECO:0000256" key="7">
    <source>
        <dbReference type="ARBA" id="ARBA00023157"/>
    </source>
</evidence>
<comment type="similarity">
    <text evidence="2">Belongs to the protein kinase superfamily. CAMK Ser/Thr protein kinase family.</text>
</comment>
<dbReference type="GO" id="GO:0098609">
    <property type="term" value="P:cell-cell adhesion"/>
    <property type="evidence" value="ECO:0007669"/>
    <property type="project" value="TreeGrafter"/>
</dbReference>
<dbReference type="PROSITE" id="PS50010">
    <property type="entry name" value="DH_2"/>
    <property type="match status" value="1"/>
</dbReference>
<dbReference type="SMART" id="SM00060">
    <property type="entry name" value="FN3"/>
    <property type="match status" value="2"/>
</dbReference>
<feature type="region of interest" description="Disordered" evidence="9">
    <location>
        <begin position="1956"/>
        <end position="1999"/>
    </location>
</feature>
<dbReference type="CDD" id="cd00063">
    <property type="entry name" value="FN3"/>
    <property type="match status" value="2"/>
</dbReference>
<dbReference type="SMART" id="SM00408">
    <property type="entry name" value="IGc2"/>
    <property type="match status" value="5"/>
</dbReference>
<feature type="domain" description="DH" evidence="11">
    <location>
        <begin position="252"/>
        <end position="430"/>
    </location>
</feature>
<dbReference type="SUPFAM" id="SSF50729">
    <property type="entry name" value="PH domain-like"/>
    <property type="match status" value="1"/>
</dbReference>